<evidence type="ECO:0000256" key="2">
    <source>
        <dbReference type="ARBA" id="ARBA00006411"/>
    </source>
</evidence>
<comment type="subcellular location">
    <subcellularLocation>
        <location evidence="1">Cytoplasm</location>
    </subcellularLocation>
</comment>
<proteinExistence type="inferred from homology"/>
<evidence type="ECO:0000256" key="4">
    <source>
        <dbReference type="ARBA" id="ARBA00023186"/>
    </source>
</evidence>
<accession>A0A846Y461</accession>
<gene>
    <name evidence="5" type="ORF">HGA08_27955</name>
</gene>
<dbReference type="RefSeq" id="WP_067870983.1">
    <property type="nucleotide sequence ID" value="NZ_JAAXOP010000023.1"/>
</dbReference>
<organism evidence="5 6">
    <name type="scientific">Nocardia vermiculata</name>
    <dbReference type="NCBI Taxonomy" id="257274"/>
    <lineage>
        <taxon>Bacteria</taxon>
        <taxon>Bacillati</taxon>
        <taxon>Actinomycetota</taxon>
        <taxon>Actinomycetes</taxon>
        <taxon>Mycobacteriales</taxon>
        <taxon>Nocardiaceae</taxon>
        <taxon>Nocardia</taxon>
    </lineage>
</organism>
<keyword evidence="6" id="KW-1185">Reference proteome</keyword>
<dbReference type="Pfam" id="PF14011">
    <property type="entry name" value="ESX-1_EspG"/>
    <property type="match status" value="1"/>
</dbReference>
<sequence>MVTATSADGPIALELNVDAALLLKELVGIDTYPPVLALMPNVYHLDDRRRVHQAVEAQLAEAGVLVDGRVHPVVERWLQCLYRPDTEMVARIVDTGRDGEARGMLRMSLVRSGSDHVLAVRNDDQIVVQSIFQEGHNLEILSAAVLSAMGTVPPTTFEPWRVTAAELTALPVETDERRRAIAELGAEPKTAAVLARALETIVRWAEVLVIEHHDGETPRPQVAMSVVDTSAGRLVVSPAIAMDGEVWSTYLPGDDAALRSGIGALVELLPGRSWFETSRIG</sequence>
<keyword evidence="3" id="KW-0963">Cytoplasm</keyword>
<name>A0A846Y461_9NOCA</name>
<evidence type="ECO:0000313" key="6">
    <source>
        <dbReference type="Proteomes" id="UP000565711"/>
    </source>
</evidence>
<evidence type="ECO:0000256" key="3">
    <source>
        <dbReference type="ARBA" id="ARBA00022490"/>
    </source>
</evidence>
<protein>
    <submittedName>
        <fullName evidence="5">ESX secretion-associated protein EspG</fullName>
    </submittedName>
</protein>
<dbReference type="EMBL" id="JAAXOP010000023">
    <property type="protein sequence ID" value="NKY54033.1"/>
    <property type="molecule type" value="Genomic_DNA"/>
</dbReference>
<comment type="similarity">
    <text evidence="2">Belongs to the EspG family.</text>
</comment>
<keyword evidence="4" id="KW-0143">Chaperone</keyword>
<reference evidence="5 6" key="1">
    <citation type="submission" date="2020-04" db="EMBL/GenBank/DDBJ databases">
        <title>MicrobeNet Type strains.</title>
        <authorList>
            <person name="Nicholson A.C."/>
        </authorList>
    </citation>
    <scope>NUCLEOTIDE SEQUENCE [LARGE SCALE GENOMIC DNA]</scope>
    <source>
        <strain evidence="5 6">JCM 12354</strain>
    </source>
</reference>
<comment type="caution">
    <text evidence="5">The sequence shown here is derived from an EMBL/GenBank/DDBJ whole genome shotgun (WGS) entry which is preliminary data.</text>
</comment>
<dbReference type="Proteomes" id="UP000565711">
    <property type="component" value="Unassembled WGS sequence"/>
</dbReference>
<dbReference type="AlphaFoldDB" id="A0A846Y461"/>
<evidence type="ECO:0000256" key="1">
    <source>
        <dbReference type="ARBA" id="ARBA00004496"/>
    </source>
</evidence>
<dbReference type="InterPro" id="IPR025734">
    <property type="entry name" value="EspG"/>
</dbReference>
<evidence type="ECO:0000313" key="5">
    <source>
        <dbReference type="EMBL" id="NKY54033.1"/>
    </source>
</evidence>